<evidence type="ECO:0000313" key="2">
    <source>
        <dbReference type="EMBL" id="CUI14651.1"/>
    </source>
</evidence>
<dbReference type="AlphaFoldDB" id="A0A0S4KK22"/>
<feature type="region of interest" description="Disordered" evidence="1">
    <location>
        <begin position="428"/>
        <end position="504"/>
    </location>
</feature>
<accession>A0A0S4KK22</accession>
<feature type="compositionally biased region" description="Basic and acidic residues" evidence="1">
    <location>
        <begin position="461"/>
        <end position="483"/>
    </location>
</feature>
<feature type="region of interest" description="Disordered" evidence="1">
    <location>
        <begin position="321"/>
        <end position="359"/>
    </location>
</feature>
<evidence type="ECO:0000256" key="1">
    <source>
        <dbReference type="SAM" id="MobiDB-lite"/>
    </source>
</evidence>
<feature type="compositionally biased region" description="Basic and acidic residues" evidence="1">
    <location>
        <begin position="338"/>
        <end position="348"/>
    </location>
</feature>
<evidence type="ECO:0000313" key="3">
    <source>
        <dbReference type="Proteomes" id="UP000051952"/>
    </source>
</evidence>
<name>A0A0S4KK22_BODSA</name>
<dbReference type="EMBL" id="CYKH01001435">
    <property type="protein sequence ID" value="CUI14651.1"/>
    <property type="molecule type" value="Genomic_DNA"/>
</dbReference>
<reference evidence="3" key="1">
    <citation type="submission" date="2015-09" db="EMBL/GenBank/DDBJ databases">
        <authorList>
            <consortium name="Pathogen Informatics"/>
        </authorList>
    </citation>
    <scope>NUCLEOTIDE SEQUENCE [LARGE SCALE GENOMIC DNA]</scope>
    <source>
        <strain evidence="3">Lake Konstanz</strain>
    </source>
</reference>
<organism evidence="2 3">
    <name type="scientific">Bodo saltans</name>
    <name type="common">Flagellated protozoan</name>
    <dbReference type="NCBI Taxonomy" id="75058"/>
    <lineage>
        <taxon>Eukaryota</taxon>
        <taxon>Discoba</taxon>
        <taxon>Euglenozoa</taxon>
        <taxon>Kinetoplastea</taxon>
        <taxon>Metakinetoplastina</taxon>
        <taxon>Eubodonida</taxon>
        <taxon>Bodonidae</taxon>
        <taxon>Bodo</taxon>
    </lineage>
</organism>
<feature type="compositionally biased region" description="Polar residues" evidence="1">
    <location>
        <begin position="262"/>
        <end position="276"/>
    </location>
</feature>
<protein>
    <submittedName>
        <fullName evidence="2">Uncharacterized protein</fullName>
    </submittedName>
</protein>
<feature type="compositionally biased region" description="Polar residues" evidence="1">
    <location>
        <begin position="431"/>
        <end position="445"/>
    </location>
</feature>
<dbReference type="VEuPathDB" id="TriTrypDB:BSAL_08605"/>
<proteinExistence type="predicted"/>
<sequence>MAVFASPYGEALLTHLPSRGVYSPEVNTIRKLFPKSKRHPSFSVLIYAEDLADVFNDLHRVVGDAPRQCTEDTDLIDFLKCNLFASGEGYFHEALSLALEDPMCIGVLLGIGCVASMELPIGCRFTNPRWGPKVAAHAKRIAAPKPIPGSLTLQEIEQQRNAVAIDVDALATSGLERRKWRTLSSLKYHIEAIDVEDDDDDVVAVVGPPPQATLSPPVDSLEVAEENIMPAAPSTDIAMQPETHLAASVAEASEESLVVQDNEATTPVESRTSPVLSTPPAGMPPPPQPRLIELLHVDGCASLLKMRRYVDPIRRRLLSHKEHTAQVKAAAKKKAAKKERAERPKPEAAPRPAAEKRKRNYTVILDEPSVRTRRQRKETHDDAVELASVESIPIAKASQRQRQRAAAAELEDTVQALAALRTGFASKCGASKSSNPLSFSQQQSAARDPNSGRFRPLTDAMRAKQDADTQRRREERRELEQERSSASNPRLFHMVDVAPGKRSRTLWVPPADAVRRRRRRKPKVVVID</sequence>
<keyword evidence="3" id="KW-1185">Reference proteome</keyword>
<dbReference type="Proteomes" id="UP000051952">
    <property type="component" value="Unassembled WGS sequence"/>
</dbReference>
<feature type="region of interest" description="Disordered" evidence="1">
    <location>
        <begin position="260"/>
        <end position="284"/>
    </location>
</feature>
<gene>
    <name evidence="2" type="ORF">BSAL_08605</name>
</gene>